<proteinExistence type="predicted"/>
<dbReference type="STRING" id="479435.Kfla_0597"/>
<feature type="compositionally biased region" description="Low complexity" evidence="1">
    <location>
        <begin position="31"/>
        <end position="56"/>
    </location>
</feature>
<feature type="chain" id="PRO_5039679875" description="DUF3558 domain-containing protein" evidence="2">
    <location>
        <begin position="22"/>
        <end position="323"/>
    </location>
</feature>
<evidence type="ECO:0000256" key="1">
    <source>
        <dbReference type="SAM" id="MobiDB-lite"/>
    </source>
</evidence>
<reference evidence="3 4" key="2">
    <citation type="journal article" date="2010" name="Stand. Genomic Sci.">
        <title>Complete genome sequence of Kribbella flavida type strain (IFO 14399).</title>
        <authorList>
            <person name="Pukall R."/>
            <person name="Lapidus A."/>
            <person name="Glavina Del Rio T."/>
            <person name="Copeland A."/>
            <person name="Tice H."/>
            <person name="Cheng J.-F."/>
            <person name="Lucas S."/>
            <person name="Chen F."/>
            <person name="Nolan M."/>
            <person name="LaButti K."/>
            <person name="Pati A."/>
            <person name="Ivanova N."/>
            <person name="Mavrommatis K."/>
            <person name="Mikhailova N."/>
            <person name="Pitluck S."/>
            <person name="Bruce D."/>
            <person name="Goodwin L."/>
            <person name="Land M."/>
            <person name="Hauser L."/>
            <person name="Chang Y.-J."/>
            <person name="Jeffries C.D."/>
            <person name="Chen A."/>
            <person name="Palaniappan K."/>
            <person name="Chain P."/>
            <person name="Rohde M."/>
            <person name="Goeker M."/>
            <person name="Bristow J."/>
            <person name="Eisen J.A."/>
            <person name="Markowitz V."/>
            <person name="Hugenholtz P."/>
            <person name="Kyrpides N.C."/>
            <person name="Klenk H.-P."/>
            <person name="Brettin T."/>
        </authorList>
    </citation>
    <scope>NUCLEOTIDE SEQUENCE [LARGE SCALE GENOMIC DNA]</scope>
    <source>
        <strain evidence="4">DSM 17836 / JCM 10339 / NBRC 14399</strain>
    </source>
</reference>
<gene>
    <name evidence="3" type="ordered locus">Kfla_0597</name>
</gene>
<dbReference type="EMBL" id="CP001736">
    <property type="protein sequence ID" value="ADB29718.1"/>
    <property type="molecule type" value="Genomic_DNA"/>
</dbReference>
<organism evidence="3 4">
    <name type="scientific">Kribbella flavida (strain DSM 17836 / JCM 10339 / NBRC 14399)</name>
    <dbReference type="NCBI Taxonomy" id="479435"/>
    <lineage>
        <taxon>Bacteria</taxon>
        <taxon>Bacillati</taxon>
        <taxon>Actinomycetota</taxon>
        <taxon>Actinomycetes</taxon>
        <taxon>Propionibacteriales</taxon>
        <taxon>Kribbellaceae</taxon>
        <taxon>Kribbella</taxon>
    </lineage>
</organism>
<keyword evidence="2" id="KW-0732">Signal</keyword>
<accession>D2PX70</accession>
<name>D2PX70_KRIFD</name>
<evidence type="ECO:0000313" key="3">
    <source>
        <dbReference type="EMBL" id="ADB29718.1"/>
    </source>
</evidence>
<dbReference type="AlphaFoldDB" id="D2PX70"/>
<dbReference type="Proteomes" id="UP000007967">
    <property type="component" value="Chromosome"/>
</dbReference>
<protein>
    <recommendedName>
        <fullName evidence="5">DUF3558 domain-containing protein</fullName>
    </recommendedName>
</protein>
<dbReference type="KEGG" id="kfl:Kfla_0597"/>
<reference evidence="4" key="1">
    <citation type="submission" date="2009-09" db="EMBL/GenBank/DDBJ databases">
        <title>The complete genome of Kribbella flavida DSM 17836.</title>
        <authorList>
            <consortium name="US DOE Joint Genome Institute (JGI-PGF)"/>
            <person name="Lucas S."/>
            <person name="Copeland A."/>
            <person name="Lapidus A."/>
            <person name="Glavina del Rio T."/>
            <person name="Dalin E."/>
            <person name="Tice H."/>
            <person name="Bruce D."/>
            <person name="Goodwin L."/>
            <person name="Pitluck S."/>
            <person name="Kyrpides N."/>
            <person name="Mavromatis K."/>
            <person name="Ivanova N."/>
            <person name="Saunders E."/>
            <person name="Brettin T."/>
            <person name="Detter J.C."/>
            <person name="Han C."/>
            <person name="Larimer F."/>
            <person name="Land M."/>
            <person name="Hauser L."/>
            <person name="Markowitz V."/>
            <person name="Cheng J.-F."/>
            <person name="Hugenholtz P."/>
            <person name="Woyke T."/>
            <person name="Wu D."/>
            <person name="Pukall R."/>
            <person name="Klenk H.-P."/>
            <person name="Eisen J.A."/>
        </authorList>
    </citation>
    <scope>NUCLEOTIDE SEQUENCE [LARGE SCALE GENOMIC DNA]</scope>
    <source>
        <strain evidence="4">DSM 17836 / JCM 10339 / NBRC 14399</strain>
    </source>
</reference>
<dbReference type="HOGENOM" id="CLU_859921_0_0_11"/>
<feature type="region of interest" description="Disordered" evidence="1">
    <location>
        <begin position="22"/>
        <end position="56"/>
    </location>
</feature>
<evidence type="ECO:0000256" key="2">
    <source>
        <dbReference type="SAM" id="SignalP"/>
    </source>
</evidence>
<dbReference type="RefSeq" id="WP_012918274.1">
    <property type="nucleotide sequence ID" value="NC_013729.1"/>
</dbReference>
<keyword evidence="4" id="KW-1185">Reference proteome</keyword>
<evidence type="ECO:0000313" key="4">
    <source>
        <dbReference type="Proteomes" id="UP000007967"/>
    </source>
</evidence>
<evidence type="ECO:0008006" key="5">
    <source>
        <dbReference type="Google" id="ProtNLM"/>
    </source>
</evidence>
<feature type="signal peptide" evidence="2">
    <location>
        <begin position="1"/>
        <end position="21"/>
    </location>
</feature>
<sequence>MRIRPAVAVVAVLALAGCTSAGGENSPDVPPLVSVSTTPTETPSETPSATPSGPATAKVADTLCVRMDQALVQSTLAVPVVTIQPKAVPAEIGLPSYDLCELALSTSPSGPVLRVGVSVLPATKADLSAAQKAYAATKGEPAKPIAVGQGGYVTSRFAVFLFDTRLIKVAGPAATPTKYVALAQEAARQAPGLTEAAPLVTRPECERGTSAAAKVMGAEAMARRDGQTAAGDVVCGWITATSVLSTTARRVTDAETAMTPVRKAPTSQSVPLGDEGYIDTATGRGTLRVGTDKIADLVPLPAGKAKTDDMVAFALAISPLYTR</sequence>
<dbReference type="PROSITE" id="PS51257">
    <property type="entry name" value="PROKAR_LIPOPROTEIN"/>
    <property type="match status" value="1"/>
</dbReference>